<dbReference type="Proteomes" id="UP000789396">
    <property type="component" value="Unassembled WGS sequence"/>
</dbReference>
<dbReference type="SMART" id="SM00671">
    <property type="entry name" value="SEL1"/>
    <property type="match status" value="1"/>
</dbReference>
<dbReference type="InterPro" id="IPR011009">
    <property type="entry name" value="Kinase-like_dom_sf"/>
</dbReference>
<dbReference type="InterPro" id="IPR011990">
    <property type="entry name" value="TPR-like_helical_dom_sf"/>
</dbReference>
<gene>
    <name evidence="3" type="ORF">RFULGI_LOCUS9574</name>
</gene>
<comment type="similarity">
    <text evidence="1">Belongs to the sel-1 family.</text>
</comment>
<dbReference type="EMBL" id="CAJVPZ010017352">
    <property type="protein sequence ID" value="CAG8679971.1"/>
    <property type="molecule type" value="Genomic_DNA"/>
</dbReference>
<feature type="region of interest" description="Disordered" evidence="2">
    <location>
        <begin position="843"/>
        <end position="871"/>
    </location>
</feature>
<dbReference type="OrthoDB" id="1668230at2759"/>
<comment type="caution">
    <text evidence="3">The sequence shown here is derived from an EMBL/GenBank/DDBJ whole genome shotgun (WGS) entry which is preliminary data.</text>
</comment>
<feature type="non-terminal residue" evidence="3">
    <location>
        <position position="1"/>
    </location>
</feature>
<reference evidence="3" key="1">
    <citation type="submission" date="2021-06" db="EMBL/GenBank/DDBJ databases">
        <authorList>
            <person name="Kallberg Y."/>
            <person name="Tangrot J."/>
            <person name="Rosling A."/>
        </authorList>
    </citation>
    <scope>NUCLEOTIDE SEQUENCE</scope>
    <source>
        <strain evidence="3">IN212</strain>
    </source>
</reference>
<dbReference type="SUPFAM" id="SSF81901">
    <property type="entry name" value="HCP-like"/>
    <property type="match status" value="1"/>
</dbReference>
<organism evidence="3 4">
    <name type="scientific">Racocetra fulgida</name>
    <dbReference type="NCBI Taxonomy" id="60492"/>
    <lineage>
        <taxon>Eukaryota</taxon>
        <taxon>Fungi</taxon>
        <taxon>Fungi incertae sedis</taxon>
        <taxon>Mucoromycota</taxon>
        <taxon>Glomeromycotina</taxon>
        <taxon>Glomeromycetes</taxon>
        <taxon>Diversisporales</taxon>
        <taxon>Gigasporaceae</taxon>
        <taxon>Racocetra</taxon>
    </lineage>
</organism>
<protein>
    <submittedName>
        <fullName evidence="3">17479_t:CDS:1</fullName>
    </submittedName>
</protein>
<dbReference type="InterPro" id="IPR050767">
    <property type="entry name" value="Sel1_AlgK"/>
</dbReference>
<evidence type="ECO:0000313" key="3">
    <source>
        <dbReference type="EMBL" id="CAG8679971.1"/>
    </source>
</evidence>
<accession>A0A9N9HGZ8</accession>
<dbReference type="AlphaFoldDB" id="A0A9N9HGZ8"/>
<sequence length="1063" mass="123568">YEDLKQTAGDDYTVMKWDSKLIKLKRLKNINKCNDKDFKRLTLELSVSDKKFEHPNVLKVFGLTLANIAISKVHTPHNLPFTQYTPPEILLRRDVSHNLMKLNIYMFEIIRDVRESPKNGTPQEFINLYQKCWDHNPDVRPHCSEILEELKKIIQQKNVYMYEDHEIENTTKSQNNTTKFELHLNFNDCELDIGYIEKQAKLQTEFINNFGLNKGRTLDGSNNIAFGTKTLLGDHGDLSVSKLNQEPTIIIPREEGNIAEEVPPEYDIIRLHFPTASVKYKGDVKDQFIKEISDALDCSDDNEKSFIASDVIIGGAITIKNWSKNSYEDNSRLMTYIQWGIEYARSGKSPVFSDALLTDFPPFEASKKDMRTIGELYEWLNDIYNYKYAEIISYENLRHSYRLLDEDLVKRVFQCLNHLPQDRPIKRIPQIPKQYDQQKFSEWIRIPQPPLLLYVRDWIYELSLRHGILLKRAHLGHSEKSCLKFSKDPTITEMNNITVSLTQPPTQQDAYLFNNGIIIKESDELDLKNIPFCDDILEFNYPLENFQPPKEPSKTVYCQIIAKMAKISFELENIKPLEQVPEFVNISLESNEPYKNLCELFSNNYGHLIPRTLTLGGKLSIEFRSCDIPENTIVPQIHSDDKFDAIEIRQILASWDHQYKHFNTKIFAGDGEIVNRDNIDNWWKTLKSNPSKWKILSYEDWTPSKDVKELLNDKFHIVFKGEESLQRNDQTVVNIKFPGAIDNNYQIYGSAAKRNQEGNWEKIQGTYTNKYRNIQIAYGKQNIYNSQTEISLKCNDLCDDYILVTSFTSQTQRDTSFHTIKLSKWTTSSINLEIKKEINDDILEQSSYKPEETNDLETSGEDSDHDAINLSDQPQQETIKFQWCIVYTSGNELADNEIVDSNEIFPWNVFGIILDPLLKQDHGITFIEPNYPLMTFEEATRQHLIKNGNIIDAWRIFLYRAKKNDYAAKYWVGFYLQNDILKNSDFYNREEVLEGLSIQQAAMKFYKSAADNGHHEAQLKYGYGLFSGKGVHEDKQMALVYFEKSANNGNVVAMYNLGAIYVN</sequence>
<dbReference type="PANTHER" id="PTHR11102:SF160">
    <property type="entry name" value="ERAD-ASSOCIATED E3 UBIQUITIN-PROTEIN LIGASE COMPONENT HRD3"/>
    <property type="match status" value="1"/>
</dbReference>
<dbReference type="InterPro" id="IPR006597">
    <property type="entry name" value="Sel1-like"/>
</dbReference>
<evidence type="ECO:0000313" key="4">
    <source>
        <dbReference type="Proteomes" id="UP000789396"/>
    </source>
</evidence>
<dbReference type="SUPFAM" id="SSF56112">
    <property type="entry name" value="Protein kinase-like (PK-like)"/>
    <property type="match status" value="1"/>
</dbReference>
<dbReference type="PANTHER" id="PTHR11102">
    <property type="entry name" value="SEL-1-LIKE PROTEIN"/>
    <property type="match status" value="1"/>
</dbReference>
<dbReference type="Gene3D" id="1.10.510.10">
    <property type="entry name" value="Transferase(Phosphotransferase) domain 1"/>
    <property type="match status" value="1"/>
</dbReference>
<feature type="compositionally biased region" description="Acidic residues" evidence="2">
    <location>
        <begin position="853"/>
        <end position="864"/>
    </location>
</feature>
<dbReference type="Gene3D" id="1.25.40.10">
    <property type="entry name" value="Tetratricopeptide repeat domain"/>
    <property type="match status" value="1"/>
</dbReference>
<feature type="non-terminal residue" evidence="3">
    <location>
        <position position="1063"/>
    </location>
</feature>
<evidence type="ECO:0000256" key="2">
    <source>
        <dbReference type="SAM" id="MobiDB-lite"/>
    </source>
</evidence>
<name>A0A9N9HGZ8_9GLOM</name>
<keyword evidence="4" id="KW-1185">Reference proteome</keyword>
<evidence type="ECO:0000256" key="1">
    <source>
        <dbReference type="ARBA" id="ARBA00038101"/>
    </source>
</evidence>
<proteinExistence type="inferred from homology"/>